<feature type="compositionally biased region" description="Basic and acidic residues" evidence="2">
    <location>
        <begin position="170"/>
        <end position="184"/>
    </location>
</feature>
<proteinExistence type="inferred from homology"/>
<feature type="compositionally biased region" description="Basic and acidic residues" evidence="2">
    <location>
        <begin position="148"/>
        <end position="160"/>
    </location>
</feature>
<feature type="compositionally biased region" description="Basic and acidic residues" evidence="2">
    <location>
        <begin position="317"/>
        <end position="335"/>
    </location>
</feature>
<dbReference type="InterPro" id="IPR051033">
    <property type="entry name" value="SH3BGR"/>
</dbReference>
<dbReference type="Gene3D" id="3.40.30.10">
    <property type="entry name" value="Glutaredoxin"/>
    <property type="match status" value="1"/>
</dbReference>
<keyword evidence="4" id="KW-1185">Reference proteome</keyword>
<feature type="compositionally biased region" description="Acidic residues" evidence="2">
    <location>
        <begin position="377"/>
        <end position="386"/>
    </location>
</feature>
<dbReference type="SUPFAM" id="SSF52833">
    <property type="entry name" value="Thioredoxin-like"/>
    <property type="match status" value="1"/>
</dbReference>
<organism evidence="3 4">
    <name type="scientific">Amphibalanus amphitrite</name>
    <name type="common">Striped barnacle</name>
    <name type="synonym">Balanus amphitrite</name>
    <dbReference type="NCBI Taxonomy" id="1232801"/>
    <lineage>
        <taxon>Eukaryota</taxon>
        <taxon>Metazoa</taxon>
        <taxon>Ecdysozoa</taxon>
        <taxon>Arthropoda</taxon>
        <taxon>Crustacea</taxon>
        <taxon>Multicrustacea</taxon>
        <taxon>Cirripedia</taxon>
        <taxon>Thoracica</taxon>
        <taxon>Thoracicalcarea</taxon>
        <taxon>Balanomorpha</taxon>
        <taxon>Balanoidea</taxon>
        <taxon>Balanidae</taxon>
        <taxon>Amphibalaninae</taxon>
        <taxon>Amphibalanus</taxon>
    </lineage>
</organism>
<dbReference type="AlphaFoldDB" id="A0A6A4VNG2"/>
<protein>
    <submittedName>
        <fullName evidence="3">SH3 domain-binding glutamic acid-rich</fullName>
    </submittedName>
</protein>
<dbReference type="InterPro" id="IPR006993">
    <property type="entry name" value="Glut_rich_SH3-bd"/>
</dbReference>
<sequence length="386" mass="42306">MTIKIYVSGLSGNYEASNPWKHMIFKIVKKRQQRIQTVLDSCAIAYELIDITEAGCEDERKFMQETAKAKEGDRNPLPPQIFNDKDYCGDYDAFDYANETDQLHQFLKLSEGEVNTAQDILSANRRASIKEHTTAENGLDETPNGDQTDAKEEPSFWDEKKEEDDSPGFWDEKKDDENIAKDEKAEDDSPGFWDQKEGKTGKEDDTTGFWDDVDDDRSGGKNTDDNEGFGDGKEDAQALGNMEVAGGSLGPNEHLTAEAQGKGDSPGSGDRIKDQHADGKGGDGPGSVNEGAHVDLDEDEDRKGSGDAPDGEMVDADADKTDAAEDERRDTEVKTEAMQPGSAEQESGTGNESDSEKEPKGHDETEMADPKVGSGDNEQENPEKED</sequence>
<feature type="compositionally biased region" description="Basic and acidic residues" evidence="2">
    <location>
        <begin position="194"/>
        <end position="205"/>
    </location>
</feature>
<evidence type="ECO:0000313" key="3">
    <source>
        <dbReference type="EMBL" id="KAF0293124.1"/>
    </source>
</evidence>
<comment type="similarity">
    <text evidence="1">Belongs to the SH3BGR family.</text>
</comment>
<accession>A0A6A4VNG2</accession>
<comment type="caution">
    <text evidence="3">The sequence shown here is derived from an EMBL/GenBank/DDBJ whole genome shotgun (WGS) entry which is preliminary data.</text>
</comment>
<gene>
    <name evidence="3" type="primary">Sh3beta_0</name>
    <name evidence="3" type="ORF">FJT64_008971</name>
</gene>
<feature type="compositionally biased region" description="Basic and acidic residues" evidence="2">
    <location>
        <begin position="270"/>
        <end position="281"/>
    </location>
</feature>
<evidence type="ECO:0000313" key="4">
    <source>
        <dbReference type="Proteomes" id="UP000440578"/>
    </source>
</evidence>
<reference evidence="3 4" key="1">
    <citation type="submission" date="2019-07" db="EMBL/GenBank/DDBJ databases">
        <title>Draft genome assembly of a fouling barnacle, Amphibalanus amphitrite (Darwin, 1854): The first reference genome for Thecostraca.</title>
        <authorList>
            <person name="Kim W."/>
        </authorList>
    </citation>
    <scope>NUCLEOTIDE SEQUENCE [LARGE SCALE GENOMIC DNA]</scope>
    <source>
        <strain evidence="3">SNU_AA5</strain>
        <tissue evidence="3">Soma without cirri and trophi</tissue>
    </source>
</reference>
<dbReference type="Pfam" id="PF04908">
    <property type="entry name" value="SH3BGR"/>
    <property type="match status" value="1"/>
</dbReference>
<feature type="region of interest" description="Disordered" evidence="2">
    <location>
        <begin position="126"/>
        <end position="386"/>
    </location>
</feature>
<feature type="compositionally biased region" description="Polar residues" evidence="2">
    <location>
        <begin position="342"/>
        <end position="352"/>
    </location>
</feature>
<feature type="compositionally biased region" description="Basic and acidic residues" evidence="2">
    <location>
        <begin position="354"/>
        <end position="369"/>
    </location>
</feature>
<dbReference type="InterPro" id="IPR036249">
    <property type="entry name" value="Thioredoxin-like_sf"/>
</dbReference>
<name>A0A6A4VNG2_AMPAM</name>
<dbReference type="PANTHER" id="PTHR12232:SF15">
    <property type="entry name" value="SH3 DOMAIN-BINDING GLUTAMIC ACID-RICH PROTEIN HOMOLOG"/>
    <property type="match status" value="1"/>
</dbReference>
<dbReference type="Proteomes" id="UP000440578">
    <property type="component" value="Unassembled WGS sequence"/>
</dbReference>
<dbReference type="GO" id="GO:0005737">
    <property type="term" value="C:cytoplasm"/>
    <property type="evidence" value="ECO:0007669"/>
    <property type="project" value="TreeGrafter"/>
</dbReference>
<dbReference type="PANTHER" id="PTHR12232">
    <property type="entry name" value="SH3 DOMAIN-BINDING GLUTAMIC ACID-RICH-LIKE PROTEIN"/>
    <property type="match status" value="1"/>
</dbReference>
<feature type="compositionally biased region" description="Basic and acidic residues" evidence="2">
    <location>
        <begin position="216"/>
        <end position="236"/>
    </location>
</feature>
<evidence type="ECO:0000256" key="1">
    <source>
        <dbReference type="ARBA" id="ARBA00007764"/>
    </source>
</evidence>
<dbReference type="OrthoDB" id="9932926at2759"/>
<dbReference type="EMBL" id="VIIS01001772">
    <property type="protein sequence ID" value="KAF0293124.1"/>
    <property type="molecule type" value="Genomic_DNA"/>
</dbReference>
<evidence type="ECO:0000256" key="2">
    <source>
        <dbReference type="SAM" id="MobiDB-lite"/>
    </source>
</evidence>